<sequence length="85" mass="9052">MPRLPLLPGLALLSLALLPACSTPPASPPRTLLIQTCPAVTACALPALAPTTNAQLADSWRQHRAALEQCAAQINHIIQCQQRHD</sequence>
<dbReference type="AlphaFoldDB" id="A0A2S9X7U8"/>
<evidence type="ECO:0000313" key="3">
    <source>
        <dbReference type="Proteomes" id="UP000239469"/>
    </source>
</evidence>
<evidence type="ECO:0000256" key="1">
    <source>
        <dbReference type="SAM" id="SignalP"/>
    </source>
</evidence>
<dbReference type="NCBIfam" id="NF038368">
    <property type="entry name" value="P2_Rz1"/>
    <property type="match status" value="1"/>
</dbReference>
<feature type="chain" id="PRO_5015734737" evidence="1">
    <location>
        <begin position="23"/>
        <end position="85"/>
    </location>
</feature>
<organism evidence="2 3">
    <name type="scientific">Chromobacterium amazonense</name>
    <dbReference type="NCBI Taxonomy" id="1382803"/>
    <lineage>
        <taxon>Bacteria</taxon>
        <taxon>Pseudomonadati</taxon>
        <taxon>Pseudomonadota</taxon>
        <taxon>Betaproteobacteria</taxon>
        <taxon>Neisseriales</taxon>
        <taxon>Chromobacteriaceae</taxon>
        <taxon>Chromobacterium</taxon>
    </lineage>
</organism>
<dbReference type="EMBL" id="MTBD01000008">
    <property type="protein sequence ID" value="PRP71756.1"/>
    <property type="molecule type" value="Genomic_DNA"/>
</dbReference>
<keyword evidence="1" id="KW-0732">Signal</keyword>
<reference evidence="2 3" key="1">
    <citation type="submission" date="2017-01" db="EMBL/GenBank/DDBJ databases">
        <title>New insights into the genetic diversity of Chromobacterium isolated from tropical freshwater lake.</title>
        <authorList>
            <person name="Santos A.B."/>
            <person name="Nascimento A.M."/>
            <person name="Da Silva P.C."/>
        </authorList>
    </citation>
    <scope>NUCLEOTIDE SEQUENCE [LARGE SCALE GENOMIC DNA]</scope>
    <source>
        <strain evidence="2 3">56AF</strain>
    </source>
</reference>
<dbReference type="InterPro" id="IPR058979">
    <property type="entry name" value="LysC-like"/>
</dbReference>
<accession>A0A2S9X7U8</accession>
<proteinExistence type="predicted"/>
<comment type="caution">
    <text evidence="2">The sequence shown here is derived from an EMBL/GenBank/DDBJ whole genome shotgun (WGS) entry which is preliminary data.</text>
</comment>
<dbReference type="InterPro" id="IPR047737">
    <property type="entry name" value="LysC"/>
</dbReference>
<dbReference type="RefSeq" id="WP_223253395.1">
    <property type="nucleotide sequence ID" value="NZ_MTBD01000008.1"/>
</dbReference>
<dbReference type="Pfam" id="PF23793">
    <property type="entry name" value="LysC"/>
    <property type="match status" value="1"/>
</dbReference>
<name>A0A2S9X7U8_9NEIS</name>
<protein>
    <submittedName>
        <fullName evidence="2">Uncharacterized protein</fullName>
    </submittedName>
</protein>
<evidence type="ECO:0000313" key="2">
    <source>
        <dbReference type="EMBL" id="PRP71756.1"/>
    </source>
</evidence>
<feature type="signal peptide" evidence="1">
    <location>
        <begin position="1"/>
        <end position="22"/>
    </location>
</feature>
<dbReference type="Proteomes" id="UP000239469">
    <property type="component" value="Unassembled WGS sequence"/>
</dbReference>
<gene>
    <name evidence="2" type="ORF">BUE93_04945</name>
</gene>